<dbReference type="EMBL" id="JACIFX010000012">
    <property type="protein sequence ID" value="MBB4232428.1"/>
    <property type="molecule type" value="Genomic_DNA"/>
</dbReference>
<evidence type="ECO:0000313" key="1">
    <source>
        <dbReference type="EMBL" id="MBB4232428.1"/>
    </source>
</evidence>
<accession>A0ABR6IY20</accession>
<gene>
    <name evidence="1" type="ORF">GGD56_006324</name>
</gene>
<sequence length="156" mass="17681">MRPEFDPADIANANESARLACFHDNVAEGFGLLKSPLGDQRVLNLRIVLRRWTADLTDRRLNILGLNCRCDIIRCYLERCHAHGIHPDAHAILGRPHDRRFANTSHARQGICHIHGKVVGYVEFTECLIRGIEPESHQEIRRACPHGDPLLGDRGR</sequence>
<comment type="caution">
    <text evidence="1">The sequence shown here is derived from an EMBL/GenBank/DDBJ whole genome shotgun (WGS) entry which is preliminary data.</text>
</comment>
<name>A0ABR6IY20_9HYPH</name>
<evidence type="ECO:0000313" key="2">
    <source>
        <dbReference type="Proteomes" id="UP000551353"/>
    </source>
</evidence>
<reference evidence="1 2" key="1">
    <citation type="submission" date="2020-08" db="EMBL/GenBank/DDBJ databases">
        <title>Genomic Encyclopedia of Type Strains, Phase IV (KMG-V): Genome sequencing to study the core and pangenomes of soil and plant-associated prokaryotes.</title>
        <authorList>
            <person name="Whitman W."/>
        </authorList>
    </citation>
    <scope>NUCLEOTIDE SEQUENCE [LARGE SCALE GENOMIC DNA]</scope>
    <source>
        <strain evidence="1 2">SEMIA 4087</strain>
    </source>
</reference>
<proteinExistence type="predicted"/>
<keyword evidence="2" id="KW-1185">Reference proteome</keyword>
<organism evidence="1 2">
    <name type="scientific">Rhizobium mongolense</name>
    <dbReference type="NCBI Taxonomy" id="57676"/>
    <lineage>
        <taxon>Bacteria</taxon>
        <taxon>Pseudomonadati</taxon>
        <taxon>Pseudomonadota</taxon>
        <taxon>Alphaproteobacteria</taxon>
        <taxon>Hyphomicrobiales</taxon>
        <taxon>Rhizobiaceae</taxon>
        <taxon>Rhizobium/Agrobacterium group</taxon>
        <taxon>Rhizobium</taxon>
    </lineage>
</organism>
<dbReference type="Proteomes" id="UP000551353">
    <property type="component" value="Unassembled WGS sequence"/>
</dbReference>
<protein>
    <submittedName>
        <fullName evidence="1">Uncharacterized protein</fullName>
    </submittedName>
</protein>